<accession>A0A4Z2FYB0</accession>
<organism evidence="2 3">
    <name type="scientific">Liparis tanakae</name>
    <name type="common">Tanaka's snailfish</name>
    <dbReference type="NCBI Taxonomy" id="230148"/>
    <lineage>
        <taxon>Eukaryota</taxon>
        <taxon>Metazoa</taxon>
        <taxon>Chordata</taxon>
        <taxon>Craniata</taxon>
        <taxon>Vertebrata</taxon>
        <taxon>Euteleostomi</taxon>
        <taxon>Actinopterygii</taxon>
        <taxon>Neopterygii</taxon>
        <taxon>Teleostei</taxon>
        <taxon>Neoteleostei</taxon>
        <taxon>Acanthomorphata</taxon>
        <taxon>Eupercaria</taxon>
        <taxon>Perciformes</taxon>
        <taxon>Cottioidei</taxon>
        <taxon>Cottales</taxon>
        <taxon>Liparidae</taxon>
        <taxon>Liparis</taxon>
    </lineage>
</organism>
<dbReference type="EMBL" id="SRLO01000854">
    <property type="protein sequence ID" value="TNN45312.1"/>
    <property type="molecule type" value="Genomic_DNA"/>
</dbReference>
<protein>
    <submittedName>
        <fullName evidence="2">Uncharacterized protein</fullName>
    </submittedName>
</protein>
<dbReference type="Proteomes" id="UP000314294">
    <property type="component" value="Unassembled WGS sequence"/>
</dbReference>
<evidence type="ECO:0000313" key="2">
    <source>
        <dbReference type="EMBL" id="TNN45312.1"/>
    </source>
</evidence>
<dbReference type="AlphaFoldDB" id="A0A4Z2FYB0"/>
<evidence type="ECO:0000313" key="3">
    <source>
        <dbReference type="Proteomes" id="UP000314294"/>
    </source>
</evidence>
<comment type="caution">
    <text evidence="2">The sequence shown here is derived from an EMBL/GenBank/DDBJ whole genome shotgun (WGS) entry which is preliminary data.</text>
</comment>
<evidence type="ECO:0000256" key="1">
    <source>
        <dbReference type="SAM" id="MobiDB-lite"/>
    </source>
</evidence>
<reference evidence="2 3" key="1">
    <citation type="submission" date="2019-03" db="EMBL/GenBank/DDBJ databases">
        <title>First draft genome of Liparis tanakae, snailfish: a comprehensive survey of snailfish specific genes.</title>
        <authorList>
            <person name="Kim W."/>
            <person name="Song I."/>
            <person name="Jeong J.-H."/>
            <person name="Kim D."/>
            <person name="Kim S."/>
            <person name="Ryu S."/>
            <person name="Song J.Y."/>
            <person name="Lee S.K."/>
        </authorList>
    </citation>
    <scope>NUCLEOTIDE SEQUENCE [LARGE SCALE GENOMIC DNA]</scope>
    <source>
        <tissue evidence="2">Muscle</tissue>
    </source>
</reference>
<name>A0A4Z2FYB0_9TELE</name>
<gene>
    <name evidence="2" type="ORF">EYF80_044497</name>
</gene>
<sequence length="97" mass="10615">MVWRSRETCGSGSTDDVTGTRQTVKDRKPPPAFLLQLKELLAGMLRVFCGGTAVFLSQCEGLVGVCGSQDLKRRGPCPRPDPEYFLMCSFTKGSPFP</sequence>
<proteinExistence type="predicted"/>
<feature type="region of interest" description="Disordered" evidence="1">
    <location>
        <begin position="1"/>
        <end position="28"/>
    </location>
</feature>
<keyword evidence="3" id="KW-1185">Reference proteome</keyword>
<feature type="compositionally biased region" description="Polar residues" evidence="1">
    <location>
        <begin position="8"/>
        <end position="22"/>
    </location>
</feature>